<name>A0A392WFC5_9FABA</name>
<protein>
    <submittedName>
        <fullName evidence="1">Uncharacterized protein</fullName>
    </submittedName>
</protein>
<evidence type="ECO:0000313" key="2">
    <source>
        <dbReference type="Proteomes" id="UP000265520"/>
    </source>
</evidence>
<evidence type="ECO:0000313" key="1">
    <source>
        <dbReference type="EMBL" id="MCI98209.1"/>
    </source>
</evidence>
<organism evidence="1 2">
    <name type="scientific">Trifolium medium</name>
    <dbReference type="NCBI Taxonomy" id="97028"/>
    <lineage>
        <taxon>Eukaryota</taxon>
        <taxon>Viridiplantae</taxon>
        <taxon>Streptophyta</taxon>
        <taxon>Embryophyta</taxon>
        <taxon>Tracheophyta</taxon>
        <taxon>Spermatophyta</taxon>
        <taxon>Magnoliopsida</taxon>
        <taxon>eudicotyledons</taxon>
        <taxon>Gunneridae</taxon>
        <taxon>Pentapetalae</taxon>
        <taxon>rosids</taxon>
        <taxon>fabids</taxon>
        <taxon>Fabales</taxon>
        <taxon>Fabaceae</taxon>
        <taxon>Papilionoideae</taxon>
        <taxon>50 kb inversion clade</taxon>
        <taxon>NPAAA clade</taxon>
        <taxon>Hologalegina</taxon>
        <taxon>IRL clade</taxon>
        <taxon>Trifolieae</taxon>
        <taxon>Trifolium</taxon>
    </lineage>
</organism>
<dbReference type="EMBL" id="LXQA011467032">
    <property type="protein sequence ID" value="MCI98209.1"/>
    <property type="molecule type" value="Genomic_DNA"/>
</dbReference>
<keyword evidence="2" id="KW-1185">Reference proteome</keyword>
<dbReference type="AlphaFoldDB" id="A0A392WFC5"/>
<proteinExistence type="predicted"/>
<reference evidence="1 2" key="1">
    <citation type="journal article" date="2018" name="Front. Plant Sci.">
        <title>Red Clover (Trifolium pratense) and Zigzag Clover (T. medium) - A Picture of Genomic Similarities and Differences.</title>
        <authorList>
            <person name="Dluhosova J."/>
            <person name="Istvanek J."/>
            <person name="Nedelnik J."/>
            <person name="Repkova J."/>
        </authorList>
    </citation>
    <scope>NUCLEOTIDE SEQUENCE [LARGE SCALE GENOMIC DNA]</scope>
    <source>
        <strain evidence="2">cv. 10/8</strain>
        <tissue evidence="1">Leaf</tissue>
    </source>
</reference>
<sequence length="18" mass="1982">MIKESCKPVASTFIIDAE</sequence>
<accession>A0A392WFC5</accession>
<feature type="non-terminal residue" evidence="1">
    <location>
        <position position="18"/>
    </location>
</feature>
<comment type="caution">
    <text evidence="1">The sequence shown here is derived from an EMBL/GenBank/DDBJ whole genome shotgun (WGS) entry which is preliminary data.</text>
</comment>
<dbReference type="Proteomes" id="UP000265520">
    <property type="component" value="Unassembled WGS sequence"/>
</dbReference>